<dbReference type="Pfam" id="PF22939">
    <property type="entry name" value="WHD_GPIID"/>
    <property type="match status" value="1"/>
</dbReference>
<dbReference type="Pfam" id="PF12796">
    <property type="entry name" value="Ank_2"/>
    <property type="match status" value="3"/>
</dbReference>
<dbReference type="GO" id="GO:0000976">
    <property type="term" value="F:transcription cis-regulatory region binding"/>
    <property type="evidence" value="ECO:0007669"/>
    <property type="project" value="TreeGrafter"/>
</dbReference>
<dbReference type="InterPro" id="IPR050663">
    <property type="entry name" value="Ankyrin-SOCS_Box"/>
</dbReference>
<dbReference type="PANTHER" id="PTHR24193">
    <property type="entry name" value="ANKYRIN REPEAT PROTEIN"/>
    <property type="match status" value="1"/>
</dbReference>
<dbReference type="GO" id="GO:0045944">
    <property type="term" value="P:positive regulation of transcription by RNA polymerase II"/>
    <property type="evidence" value="ECO:0007669"/>
    <property type="project" value="TreeGrafter"/>
</dbReference>
<dbReference type="Pfam" id="PF24883">
    <property type="entry name" value="NPHP3_N"/>
    <property type="match status" value="1"/>
</dbReference>
<organism evidence="5 6">
    <name type="scientific">Mycena albidolilacea</name>
    <dbReference type="NCBI Taxonomy" id="1033008"/>
    <lineage>
        <taxon>Eukaryota</taxon>
        <taxon>Fungi</taxon>
        <taxon>Dikarya</taxon>
        <taxon>Basidiomycota</taxon>
        <taxon>Agaricomycotina</taxon>
        <taxon>Agaricomycetes</taxon>
        <taxon>Agaricomycetidae</taxon>
        <taxon>Agaricales</taxon>
        <taxon>Marasmiineae</taxon>
        <taxon>Mycenaceae</taxon>
        <taxon>Mycena</taxon>
    </lineage>
</organism>
<dbReference type="Gene3D" id="1.25.40.20">
    <property type="entry name" value="Ankyrin repeat-containing domain"/>
    <property type="match status" value="2"/>
</dbReference>
<keyword evidence="6" id="KW-1185">Reference proteome</keyword>
<feature type="domain" description="GPI inositol-deacylase winged helix" evidence="3">
    <location>
        <begin position="353"/>
        <end position="429"/>
    </location>
</feature>
<dbReference type="SMART" id="SM00248">
    <property type="entry name" value="ANK"/>
    <property type="match status" value="11"/>
</dbReference>
<dbReference type="Pfam" id="PF00023">
    <property type="entry name" value="Ank"/>
    <property type="match status" value="2"/>
</dbReference>
<reference evidence="5" key="1">
    <citation type="submission" date="2023-03" db="EMBL/GenBank/DDBJ databases">
        <title>Massive genome expansion in bonnet fungi (Mycena s.s.) driven by repeated elements and novel gene families across ecological guilds.</title>
        <authorList>
            <consortium name="Lawrence Berkeley National Laboratory"/>
            <person name="Harder C.B."/>
            <person name="Miyauchi S."/>
            <person name="Viragh M."/>
            <person name="Kuo A."/>
            <person name="Thoen E."/>
            <person name="Andreopoulos B."/>
            <person name="Lu D."/>
            <person name="Skrede I."/>
            <person name="Drula E."/>
            <person name="Henrissat B."/>
            <person name="Morin E."/>
            <person name="Kohler A."/>
            <person name="Barry K."/>
            <person name="LaButti K."/>
            <person name="Morin E."/>
            <person name="Salamov A."/>
            <person name="Lipzen A."/>
            <person name="Mereny Z."/>
            <person name="Hegedus B."/>
            <person name="Baldrian P."/>
            <person name="Stursova M."/>
            <person name="Weitz H."/>
            <person name="Taylor A."/>
            <person name="Grigoriev I.V."/>
            <person name="Nagy L.G."/>
            <person name="Martin F."/>
            <person name="Kauserud H."/>
        </authorList>
    </citation>
    <scope>NUCLEOTIDE SEQUENCE</scope>
    <source>
        <strain evidence="5">CBHHK002</strain>
    </source>
</reference>
<dbReference type="SUPFAM" id="SSF48403">
    <property type="entry name" value="Ankyrin repeat"/>
    <property type="match status" value="1"/>
</dbReference>
<accession>A0AAD6Z727</accession>
<dbReference type="SUPFAM" id="SSF52540">
    <property type="entry name" value="P-loop containing nucleoside triphosphate hydrolases"/>
    <property type="match status" value="1"/>
</dbReference>
<dbReference type="EMBL" id="JARIHO010000078">
    <property type="protein sequence ID" value="KAJ7310721.1"/>
    <property type="molecule type" value="Genomic_DNA"/>
</dbReference>
<evidence type="ECO:0000313" key="5">
    <source>
        <dbReference type="EMBL" id="KAJ7310721.1"/>
    </source>
</evidence>
<dbReference type="InterPro" id="IPR054471">
    <property type="entry name" value="GPIID_WHD"/>
</dbReference>
<evidence type="ECO:0000259" key="3">
    <source>
        <dbReference type="Pfam" id="PF22939"/>
    </source>
</evidence>
<proteinExistence type="predicted"/>
<dbReference type="InterPro" id="IPR056884">
    <property type="entry name" value="NPHP3-like_N"/>
</dbReference>
<feature type="domain" description="Nephrocystin 3-like N-terminal" evidence="4">
    <location>
        <begin position="78"/>
        <end position="240"/>
    </location>
</feature>
<dbReference type="Proteomes" id="UP001218218">
    <property type="component" value="Unassembled WGS sequence"/>
</dbReference>
<dbReference type="PANTHER" id="PTHR24193:SF121">
    <property type="entry name" value="ADA2A-CONTAINING COMPLEX COMPONENT 3, ISOFORM D"/>
    <property type="match status" value="1"/>
</dbReference>
<keyword evidence="1" id="KW-0677">Repeat</keyword>
<evidence type="ECO:0000259" key="4">
    <source>
        <dbReference type="Pfam" id="PF24883"/>
    </source>
</evidence>
<dbReference type="PRINTS" id="PR01415">
    <property type="entry name" value="ANKYRIN"/>
</dbReference>
<dbReference type="InterPro" id="IPR027417">
    <property type="entry name" value="P-loop_NTPase"/>
</dbReference>
<name>A0AAD6Z727_9AGAR</name>
<gene>
    <name evidence="5" type="ORF">DFH08DRAFT_457702</name>
</gene>
<evidence type="ECO:0000313" key="6">
    <source>
        <dbReference type="Proteomes" id="UP001218218"/>
    </source>
</evidence>
<dbReference type="Gene3D" id="3.40.50.300">
    <property type="entry name" value="P-loop containing nucleotide triphosphate hydrolases"/>
    <property type="match status" value="1"/>
</dbReference>
<dbReference type="InterPro" id="IPR036770">
    <property type="entry name" value="Ankyrin_rpt-contain_sf"/>
</dbReference>
<evidence type="ECO:0000256" key="2">
    <source>
        <dbReference type="ARBA" id="ARBA00023043"/>
    </source>
</evidence>
<dbReference type="InterPro" id="IPR002110">
    <property type="entry name" value="Ankyrin_rpt"/>
</dbReference>
<comment type="caution">
    <text evidence="5">The sequence shown here is derived from an EMBL/GenBank/DDBJ whole genome shotgun (WGS) entry which is preliminary data.</text>
</comment>
<dbReference type="AlphaFoldDB" id="A0AAD6Z727"/>
<keyword evidence="2" id="KW-0040">ANK repeat</keyword>
<sequence length="905" mass="97155">MDMALPPSELHLTIHGGKGGDGGEGIWHGGHGGAGQGPTVNFNYGNKEEERKKIIEWLSPINFFLRQADISGVRLKETGTWFLENNLFKQWECGSGRTLWCHGIPGAGKTILSSMVVDHLSAAFRNNKDIGVACIYLNHKEADQQPPLRLLAGIWRQLVLDKDIDSIAENLYKQHREKGTPPSLQEVANILSSSLKEFSQVFIVIDAIDEYPEDQRFILLKHLTEQMGLSLNVNLMVTSRPHVPAGPTLPNVETLEIGATPEDIRKFVNARIDLSPRLYKHVQRQPKLREDIHSKISSKSVDGMFLLAKLHIDSLSTKNTIREVRKALNALPESLYGSYDIAIQRIDAQNDADRRTAHSTITWVANAKRPLTVKDLQVSLAVKPGMRKLDEEDLTDIDIILSVCAGLVIVDRESSVVRLVHYTTQEYLDSIQALLFPDAQTEITRTLLTFLNFDGYPESSWANSQPCWANSRHDLPPLVEYSQYCLAHAAGQSEVRLRKDLLEFLRGAFPWKKTLAGGMTAWTWQWNSMPWNYLGWPSQPSVLWMAAAANLVDTAKFLLDQAPLQLHSEHSEIIVASYYGHAEIVSFLLEKGANVNTAGGFYGSSLQAATARGHTEIISILLEKGADVNAAGGRDGSSLQIAAAGGHTEIVGILLEKGADVNAAGGRDGSSLHAAAAGGHKEIVGILLEKGADINAARGRDGSSLQIAAAGGHTEIVGILLEEGANINAAGGEHGSSLQIAAARGHTEIVSVLLEKGANVNAAGGRDGSSLQIAAARGHTEIISILLEKGADVNTAGGGDGSSLQIAAARGHTEIVSILLERGAHVNAPGGFYGSSLQAAAAQGHTENVGILLGKGANINAAGGLYGSSLQAATARGHTEIVNILLEKGADVNAAVSTNGDEQWC</sequence>
<protein>
    <submittedName>
        <fullName evidence="5">Ankyrin repeat domain-containing protein</fullName>
    </submittedName>
</protein>
<evidence type="ECO:0000256" key="1">
    <source>
        <dbReference type="ARBA" id="ARBA00022737"/>
    </source>
</evidence>
<dbReference type="GO" id="GO:0005634">
    <property type="term" value="C:nucleus"/>
    <property type="evidence" value="ECO:0007669"/>
    <property type="project" value="TreeGrafter"/>
</dbReference>